<dbReference type="OrthoDB" id="1263561at2"/>
<proteinExistence type="predicted"/>
<reference evidence="1 2" key="1">
    <citation type="submission" date="2018-10" db="EMBL/GenBank/DDBJ databases">
        <title>Dokdonia luteus sp. nov., isolated from sea water.</title>
        <authorList>
            <person name="Zhou L.Y."/>
            <person name="Du Z.J."/>
        </authorList>
    </citation>
    <scope>NUCLEOTIDE SEQUENCE [LARGE SCALE GENOMIC DNA]</scope>
    <source>
        <strain evidence="1 2">SH27</strain>
    </source>
</reference>
<comment type="caution">
    <text evidence="1">The sequence shown here is derived from an EMBL/GenBank/DDBJ whole genome shotgun (WGS) entry which is preliminary data.</text>
</comment>
<protein>
    <submittedName>
        <fullName evidence="1">Uncharacterized protein</fullName>
    </submittedName>
</protein>
<keyword evidence="2" id="KW-1185">Reference proteome</keyword>
<accession>A0A3M0G044</accession>
<name>A0A3M0G044_9FLAO</name>
<dbReference type="RefSeq" id="WP_121917611.1">
    <property type="nucleotide sequence ID" value="NZ_REFV01000009.1"/>
</dbReference>
<evidence type="ECO:0000313" key="1">
    <source>
        <dbReference type="EMBL" id="RMB58008.1"/>
    </source>
</evidence>
<gene>
    <name evidence="1" type="ORF">EAX61_10340</name>
</gene>
<evidence type="ECO:0000313" key="2">
    <source>
        <dbReference type="Proteomes" id="UP000281985"/>
    </source>
</evidence>
<organism evidence="1 2">
    <name type="scientific">Dokdonia sinensis</name>
    <dbReference type="NCBI Taxonomy" id="2479847"/>
    <lineage>
        <taxon>Bacteria</taxon>
        <taxon>Pseudomonadati</taxon>
        <taxon>Bacteroidota</taxon>
        <taxon>Flavobacteriia</taxon>
        <taxon>Flavobacteriales</taxon>
        <taxon>Flavobacteriaceae</taxon>
        <taxon>Dokdonia</taxon>
    </lineage>
</organism>
<dbReference type="PROSITE" id="PS51257">
    <property type="entry name" value="PROKAR_LIPOPROTEIN"/>
    <property type="match status" value="1"/>
</dbReference>
<sequence length="156" mass="17691">MNYLKTIILFLTCALFTVSCGSKKDFDFASAEVALVANEGYETATLRSTGYGNSKDEALYQAEKLAFENLFFRGFPNSNFRNPIIGLDRNAIEKKHPTFFDEFYGNTMRTFISSSYQSTPFQKSKGTHITTVDLTINVNTLKKYLEDKGIVRRFGL</sequence>
<dbReference type="EMBL" id="REFV01000009">
    <property type="protein sequence ID" value="RMB58008.1"/>
    <property type="molecule type" value="Genomic_DNA"/>
</dbReference>
<dbReference type="Proteomes" id="UP000281985">
    <property type="component" value="Unassembled WGS sequence"/>
</dbReference>
<dbReference type="AlphaFoldDB" id="A0A3M0G044"/>